<dbReference type="InterPro" id="IPR016032">
    <property type="entry name" value="Sig_transdc_resp-reg_C-effctor"/>
</dbReference>
<dbReference type="GO" id="GO:0006355">
    <property type="term" value="P:regulation of DNA-templated transcription"/>
    <property type="evidence" value="ECO:0007669"/>
    <property type="project" value="InterPro"/>
</dbReference>
<dbReference type="InterPro" id="IPR011990">
    <property type="entry name" value="TPR-like_helical_dom_sf"/>
</dbReference>
<dbReference type="AlphaFoldDB" id="A0A5R8ND58"/>
<dbReference type="Proteomes" id="UP000308349">
    <property type="component" value="Unassembled WGS sequence"/>
</dbReference>
<dbReference type="InterPro" id="IPR005158">
    <property type="entry name" value="BTAD"/>
</dbReference>
<evidence type="ECO:0000256" key="1">
    <source>
        <dbReference type="ARBA" id="ARBA00005820"/>
    </source>
</evidence>
<dbReference type="PANTHER" id="PTHR35807:SF1">
    <property type="entry name" value="TRANSCRIPTIONAL REGULATOR REDD"/>
    <property type="match status" value="1"/>
</dbReference>
<evidence type="ECO:0000259" key="7">
    <source>
        <dbReference type="SMART" id="SM01043"/>
    </source>
</evidence>
<dbReference type="GO" id="GO:0000160">
    <property type="term" value="P:phosphorelay signal transduction system"/>
    <property type="evidence" value="ECO:0007669"/>
    <property type="project" value="InterPro"/>
</dbReference>
<dbReference type="EMBL" id="VBUT01000012">
    <property type="protein sequence ID" value="TLF73651.1"/>
    <property type="molecule type" value="Genomic_DNA"/>
</dbReference>
<feature type="domain" description="OmpR/PhoB-type" evidence="6">
    <location>
        <begin position="374"/>
        <end position="451"/>
    </location>
</feature>
<keyword evidence="2" id="KW-0805">Transcription regulation</keyword>
<feature type="compositionally biased region" description="Basic and acidic residues" evidence="5">
    <location>
        <begin position="588"/>
        <end position="613"/>
    </location>
</feature>
<sequence length="625" mass="67001">MMLVAVVGVGRGVGVTTTTVALAAAWLRDEDVVVIEADPAGGRLAGLGGDDRRGLGSLSEEVARNGVPAGLSEHLQTIPAGVVVLAAPHDAIDAQAALTARVPQLSPALRDRLREDTSQAVFLANCGRAEANSVAGPIMTGADATVLVLGHPCGDEDVRAVREIRRRCSNLAGVVLIGASRRRLQSVAGVPVLGMLPRDDHAAIALLETPGTEAVRLIIAARPVATAVREYLHRRSHRPVRGEGWQRGRRSLLAVLRHRHDAPTVYGVHEPPYAVPAAPAGPRDRPIPDRTSGPTRAFMRNSITDASTAVSAAIDAEHAVAQPVADHPGDEAAPASPAVARESAMHEPLVAIELFGPLRVRWGPGIGSPKPAGDITASLQPRSREVLALLATHPDGMSRDELIAALWHDRSPRRPANALSMSLHRLRETITAATGGRVGDILAEDALRYRLDPARVSVDYWEFTDAVRRRRVSDSDSDRAAAARRVLDLTWRGLLAADVAGEWVLPLREAVRRDAAIALGSLAGTLVDHHPRETLDLLEKAIEADPYNEQIYQDILRLHARMGETSAIDATVELLTRRLAEIGEHPSRETRELAHRLKHRPEIEKTIAEEKESGAQPDPGGGSEI</sequence>
<dbReference type="SMART" id="SM00862">
    <property type="entry name" value="Trans_reg_C"/>
    <property type="match status" value="1"/>
</dbReference>
<evidence type="ECO:0000313" key="10">
    <source>
        <dbReference type="Proteomes" id="UP000306378"/>
    </source>
</evidence>
<protein>
    <recommendedName>
        <fullName evidence="12">Bacterial transcriptional activator domain-containing protein</fullName>
    </recommendedName>
</protein>
<dbReference type="Gene3D" id="3.40.50.300">
    <property type="entry name" value="P-loop containing nucleotide triphosphate hydrolases"/>
    <property type="match status" value="1"/>
</dbReference>
<keyword evidence="4" id="KW-0804">Transcription</keyword>
<feature type="compositionally biased region" description="Low complexity" evidence="5">
    <location>
        <begin position="271"/>
        <end position="281"/>
    </location>
</feature>
<dbReference type="OrthoDB" id="8444614at2"/>
<keyword evidence="3" id="KW-0238">DNA-binding</keyword>
<dbReference type="InterPro" id="IPR051677">
    <property type="entry name" value="AfsR-DnrI-RedD_regulator"/>
</dbReference>
<evidence type="ECO:0000256" key="2">
    <source>
        <dbReference type="ARBA" id="ARBA00023015"/>
    </source>
</evidence>
<dbReference type="Pfam" id="PF03704">
    <property type="entry name" value="BTAD"/>
    <property type="match status" value="1"/>
</dbReference>
<dbReference type="Proteomes" id="UP000306378">
    <property type="component" value="Unassembled WGS sequence"/>
</dbReference>
<name>A0A5R8ND58_9NOCA</name>
<dbReference type="GO" id="GO:0003677">
    <property type="term" value="F:DNA binding"/>
    <property type="evidence" value="ECO:0007669"/>
    <property type="project" value="UniProtKB-KW"/>
</dbReference>
<evidence type="ECO:0000313" key="11">
    <source>
        <dbReference type="Proteomes" id="UP000308349"/>
    </source>
</evidence>
<dbReference type="InterPro" id="IPR001867">
    <property type="entry name" value="OmpR/PhoB-type_DNA-bd"/>
</dbReference>
<proteinExistence type="inferred from homology"/>
<dbReference type="SUPFAM" id="SSF46894">
    <property type="entry name" value="C-terminal effector domain of the bipartite response regulators"/>
    <property type="match status" value="1"/>
</dbReference>
<evidence type="ECO:0000256" key="4">
    <source>
        <dbReference type="ARBA" id="ARBA00023163"/>
    </source>
</evidence>
<comment type="caution">
    <text evidence="8">The sequence shown here is derived from an EMBL/GenBank/DDBJ whole genome shotgun (WGS) entry which is preliminary data.</text>
</comment>
<dbReference type="SUPFAM" id="SSF52540">
    <property type="entry name" value="P-loop containing nucleoside triphosphate hydrolases"/>
    <property type="match status" value="1"/>
</dbReference>
<evidence type="ECO:0000256" key="5">
    <source>
        <dbReference type="SAM" id="MobiDB-lite"/>
    </source>
</evidence>
<evidence type="ECO:0000259" key="6">
    <source>
        <dbReference type="SMART" id="SM00862"/>
    </source>
</evidence>
<organism evidence="8 10">
    <name type="scientific">Nocardia cyriacigeorgica</name>
    <dbReference type="NCBI Taxonomy" id="135487"/>
    <lineage>
        <taxon>Bacteria</taxon>
        <taxon>Bacillati</taxon>
        <taxon>Actinomycetota</taxon>
        <taxon>Actinomycetes</taxon>
        <taxon>Mycobacteriales</taxon>
        <taxon>Nocardiaceae</taxon>
        <taxon>Nocardia</taxon>
    </lineage>
</organism>
<evidence type="ECO:0000313" key="9">
    <source>
        <dbReference type="EMBL" id="TLG10258.1"/>
    </source>
</evidence>
<feature type="region of interest" description="Disordered" evidence="5">
    <location>
        <begin position="267"/>
        <end position="297"/>
    </location>
</feature>
<evidence type="ECO:0008006" key="12">
    <source>
        <dbReference type="Google" id="ProtNLM"/>
    </source>
</evidence>
<evidence type="ECO:0000256" key="3">
    <source>
        <dbReference type="ARBA" id="ARBA00023125"/>
    </source>
</evidence>
<dbReference type="Gene3D" id="1.10.10.10">
    <property type="entry name" value="Winged helix-like DNA-binding domain superfamily/Winged helix DNA-binding domain"/>
    <property type="match status" value="1"/>
</dbReference>
<dbReference type="SMART" id="SM01043">
    <property type="entry name" value="BTAD"/>
    <property type="match status" value="1"/>
</dbReference>
<dbReference type="EMBL" id="VBUU01000012">
    <property type="protein sequence ID" value="TLG10258.1"/>
    <property type="molecule type" value="Genomic_DNA"/>
</dbReference>
<dbReference type="InterPro" id="IPR036388">
    <property type="entry name" value="WH-like_DNA-bd_sf"/>
</dbReference>
<evidence type="ECO:0000313" key="8">
    <source>
        <dbReference type="EMBL" id="TLF73651.1"/>
    </source>
</evidence>
<comment type="similarity">
    <text evidence="1">Belongs to the AfsR/DnrI/RedD regulatory family.</text>
</comment>
<accession>A0A5R8ND58</accession>
<dbReference type="SUPFAM" id="SSF48452">
    <property type="entry name" value="TPR-like"/>
    <property type="match status" value="1"/>
</dbReference>
<gene>
    <name evidence="8" type="ORF">FEK34_26550</name>
    <name evidence="9" type="ORF">FEK35_13730</name>
</gene>
<dbReference type="PANTHER" id="PTHR35807">
    <property type="entry name" value="TRANSCRIPTIONAL REGULATOR REDD-RELATED"/>
    <property type="match status" value="1"/>
</dbReference>
<feature type="region of interest" description="Disordered" evidence="5">
    <location>
        <begin position="588"/>
        <end position="625"/>
    </location>
</feature>
<dbReference type="Gene3D" id="1.25.40.10">
    <property type="entry name" value="Tetratricopeptide repeat domain"/>
    <property type="match status" value="1"/>
</dbReference>
<reference evidence="10 11" key="1">
    <citation type="submission" date="2019-05" db="EMBL/GenBank/DDBJ databases">
        <title>Genomes sequences of two Nocardia cyriacigeorgica environmental isolates, type strains Nocardia asteroides ATCC 19247 and Nocardia cyriacigeorgica DSM 44484.</title>
        <authorList>
            <person name="Vautrin F."/>
            <person name="Bergeron E."/>
            <person name="Dubost A."/>
            <person name="Abrouk D."/>
            <person name="Rodriguez Nava V."/>
            <person name="Pujic P."/>
        </authorList>
    </citation>
    <scope>NUCLEOTIDE SEQUENCE [LARGE SCALE GENOMIC DNA]</scope>
    <source>
        <strain evidence="9 11">EML 1456</strain>
        <strain evidence="8 10">EML 446</strain>
    </source>
</reference>
<dbReference type="InterPro" id="IPR027417">
    <property type="entry name" value="P-loop_NTPase"/>
</dbReference>
<feature type="domain" description="Bacterial transcriptional activator" evidence="7">
    <location>
        <begin position="458"/>
        <end position="598"/>
    </location>
</feature>